<dbReference type="PROSITE" id="PS50893">
    <property type="entry name" value="ABC_TRANSPORTER_2"/>
    <property type="match status" value="1"/>
</dbReference>
<keyword evidence="4 6" id="KW-0067">ATP-binding</keyword>
<dbReference type="PANTHER" id="PTHR42711">
    <property type="entry name" value="ABC TRANSPORTER ATP-BINDING PROTEIN"/>
    <property type="match status" value="1"/>
</dbReference>
<dbReference type="SUPFAM" id="SSF52540">
    <property type="entry name" value="P-loop containing nucleoside triphosphate hydrolases"/>
    <property type="match status" value="1"/>
</dbReference>
<dbReference type="InterPro" id="IPR003593">
    <property type="entry name" value="AAA+_ATPase"/>
</dbReference>
<protein>
    <submittedName>
        <fullName evidence="6">ABC transporter ATP-binding protein</fullName>
    </submittedName>
</protein>
<dbReference type="Gene3D" id="3.40.50.300">
    <property type="entry name" value="P-loop containing nucleotide triphosphate hydrolases"/>
    <property type="match status" value="1"/>
</dbReference>
<dbReference type="GO" id="GO:0005524">
    <property type="term" value="F:ATP binding"/>
    <property type="evidence" value="ECO:0007669"/>
    <property type="project" value="UniProtKB-KW"/>
</dbReference>
<dbReference type="GO" id="GO:0016887">
    <property type="term" value="F:ATP hydrolysis activity"/>
    <property type="evidence" value="ECO:0007669"/>
    <property type="project" value="InterPro"/>
</dbReference>
<dbReference type="Proteomes" id="UP001200334">
    <property type="component" value="Unassembled WGS sequence"/>
</dbReference>
<evidence type="ECO:0000313" key="8">
    <source>
        <dbReference type="Proteomes" id="UP001200334"/>
    </source>
</evidence>
<dbReference type="SMART" id="SM00382">
    <property type="entry name" value="AAA"/>
    <property type="match status" value="1"/>
</dbReference>
<evidence type="ECO:0000313" key="7">
    <source>
        <dbReference type="EMBL" id="MCD5562702.1"/>
    </source>
</evidence>
<organism evidence="6">
    <name type="scientific">Lactobacillus delbrueckii subsp. lactis</name>
    <dbReference type="NCBI Taxonomy" id="29397"/>
    <lineage>
        <taxon>Bacteria</taxon>
        <taxon>Bacillati</taxon>
        <taxon>Bacillota</taxon>
        <taxon>Bacilli</taxon>
        <taxon>Lactobacillales</taxon>
        <taxon>Lactobacillaceae</taxon>
        <taxon>Lactobacillus</taxon>
    </lineage>
</organism>
<keyword evidence="3" id="KW-0547">Nucleotide-binding</keyword>
<feature type="domain" description="ABC transporter" evidence="5">
    <location>
        <begin position="5"/>
        <end position="235"/>
    </location>
</feature>
<evidence type="ECO:0000256" key="4">
    <source>
        <dbReference type="ARBA" id="ARBA00022840"/>
    </source>
</evidence>
<dbReference type="AlphaFoldDB" id="A0A061CF95"/>
<dbReference type="InterPro" id="IPR017871">
    <property type="entry name" value="ABC_transporter-like_CS"/>
</dbReference>
<keyword evidence="2" id="KW-0813">Transport</keyword>
<dbReference type="EMBL" id="CP031023">
    <property type="protein sequence ID" value="AZA16106.1"/>
    <property type="molecule type" value="Genomic_DNA"/>
</dbReference>
<sequence>MKNAIEVRNLSKSYGDLKVVNDISFAVREGELFAFLGPNGAGKSTTVDCLSTLTKFDSGEIKLAGLNMKTQAQEIKQRIGIVFQEGLLDKRLTVLENLTLRAGFYYHSKAEVKAAVARASEYTEINDLLKRQYGKLSGGQRRRVDIARALLNTPKILFLDEPTTGLDPQTRQHIWETIQRLQKEQGMTIFLTTHYMAEASAADYVVILDHGKIVAEGSPISLKELYSYDRLKLYPKKEQNLDNILSSLSLNWNKVADHYEVELRNTMDAIDIVEGMRDQLQSFEVLHGTMDDVFLNITGRRLRE</sequence>
<dbReference type="InterPro" id="IPR050763">
    <property type="entry name" value="ABC_transporter_ATP-binding"/>
</dbReference>
<evidence type="ECO:0000313" key="6">
    <source>
        <dbReference type="EMBL" id="AZA16106.1"/>
    </source>
</evidence>
<dbReference type="EMBL" id="JAJNUY010000002">
    <property type="protein sequence ID" value="MCD5562702.1"/>
    <property type="molecule type" value="Genomic_DNA"/>
</dbReference>
<evidence type="ECO:0000256" key="2">
    <source>
        <dbReference type="ARBA" id="ARBA00022448"/>
    </source>
</evidence>
<dbReference type="Pfam" id="PF00005">
    <property type="entry name" value="ABC_tran"/>
    <property type="match status" value="1"/>
</dbReference>
<proteinExistence type="inferred from homology"/>
<gene>
    <name evidence="6" type="ORF">DQL93_05850</name>
    <name evidence="7" type="ORF">LOB85_00725</name>
</gene>
<evidence type="ECO:0000259" key="5">
    <source>
        <dbReference type="PROSITE" id="PS50893"/>
    </source>
</evidence>
<dbReference type="InterPro" id="IPR027417">
    <property type="entry name" value="P-loop_NTPase"/>
</dbReference>
<evidence type="ECO:0000256" key="1">
    <source>
        <dbReference type="ARBA" id="ARBA00005417"/>
    </source>
</evidence>
<reference evidence="7 8" key="2">
    <citation type="submission" date="2021-12" db="EMBL/GenBank/DDBJ databases">
        <title>Antimicrobial susceptibility of Lactobacillus delbrueckii subsp. lactis obtained from milk products and other habitats.</title>
        <authorList>
            <person name="Shani N."/>
        </authorList>
    </citation>
    <scope>NUCLEOTIDE SEQUENCE [LARGE SCALE GENOMIC DNA]</scope>
    <source>
        <strain evidence="7 8">FAM 21755</strain>
    </source>
</reference>
<dbReference type="InterPro" id="IPR003439">
    <property type="entry name" value="ABC_transporter-like_ATP-bd"/>
</dbReference>
<evidence type="ECO:0000256" key="3">
    <source>
        <dbReference type="ARBA" id="ARBA00022741"/>
    </source>
</evidence>
<accession>A0A061CF95</accession>
<dbReference type="PANTHER" id="PTHR42711:SF5">
    <property type="entry name" value="ABC TRANSPORTER ATP-BINDING PROTEIN NATA"/>
    <property type="match status" value="1"/>
</dbReference>
<reference evidence="6" key="1">
    <citation type="submission" date="2018-07" db="EMBL/GenBank/DDBJ databases">
        <authorList>
            <person name="Somerville V."/>
        </authorList>
    </citation>
    <scope>NUCLEOTIDE SEQUENCE</scope>
    <source>
        <strain evidence="6">NWC_2_2</strain>
    </source>
</reference>
<dbReference type="RefSeq" id="WP_003615161.1">
    <property type="nucleotide sequence ID" value="NZ_BJLK01000011.1"/>
</dbReference>
<dbReference type="PROSITE" id="PS00211">
    <property type="entry name" value="ABC_TRANSPORTER_1"/>
    <property type="match status" value="1"/>
</dbReference>
<comment type="similarity">
    <text evidence="1">Belongs to the ABC transporter superfamily.</text>
</comment>
<name>A0A061CF95_LACDL</name>